<evidence type="ECO:0000256" key="6">
    <source>
        <dbReference type="SAM" id="MobiDB-lite"/>
    </source>
</evidence>
<feature type="compositionally biased region" description="Basic and acidic residues" evidence="6">
    <location>
        <begin position="578"/>
        <end position="597"/>
    </location>
</feature>
<feature type="domain" description="Major facilitator superfamily associated" evidence="8">
    <location>
        <begin position="28"/>
        <end position="533"/>
    </location>
</feature>
<feature type="transmembrane region" description="Helical" evidence="7">
    <location>
        <begin position="466"/>
        <end position="487"/>
    </location>
</feature>
<feature type="transmembrane region" description="Helical" evidence="7">
    <location>
        <begin position="376"/>
        <end position="397"/>
    </location>
</feature>
<feature type="transmembrane region" description="Helical" evidence="7">
    <location>
        <begin position="507"/>
        <end position="524"/>
    </location>
</feature>
<evidence type="ECO:0000256" key="7">
    <source>
        <dbReference type="SAM" id="Phobius"/>
    </source>
</evidence>
<evidence type="ECO:0000313" key="10">
    <source>
        <dbReference type="RefSeq" id="XP_007523566.1"/>
    </source>
</evidence>
<keyword evidence="3 7" id="KW-0812">Transmembrane</keyword>
<name>A0A1S2ZRS6_ERIEU</name>
<feature type="region of interest" description="Disordered" evidence="6">
    <location>
        <begin position="186"/>
        <end position="235"/>
    </location>
</feature>
<dbReference type="PANTHER" id="PTHR16172:SF41">
    <property type="entry name" value="MAJOR FACILITATOR SUPERFAMILY DOMAIN-CONTAINING PROTEIN 6-LIKE"/>
    <property type="match status" value="1"/>
</dbReference>
<dbReference type="InParanoid" id="A0A1S2ZRS6"/>
<dbReference type="Pfam" id="PF12832">
    <property type="entry name" value="MFS_1_like"/>
    <property type="match status" value="1"/>
</dbReference>
<comment type="similarity">
    <text evidence="2">Belongs to the major facilitator superfamily. MFSD6 family.</text>
</comment>
<dbReference type="InterPro" id="IPR051717">
    <property type="entry name" value="MFS_MFSD6"/>
</dbReference>
<dbReference type="Gene3D" id="1.20.1250.20">
    <property type="entry name" value="MFS general substrate transporter like domains"/>
    <property type="match status" value="2"/>
</dbReference>
<feature type="transmembrane region" description="Helical" evidence="7">
    <location>
        <begin position="440"/>
        <end position="460"/>
    </location>
</feature>
<comment type="subcellular location">
    <subcellularLocation>
        <location evidence="1">Membrane</location>
        <topology evidence="1">Multi-pass membrane protein</topology>
    </subcellularLocation>
</comment>
<evidence type="ECO:0000256" key="2">
    <source>
        <dbReference type="ARBA" id="ARBA00005241"/>
    </source>
</evidence>
<evidence type="ECO:0000259" key="8">
    <source>
        <dbReference type="Pfam" id="PF12832"/>
    </source>
</evidence>
<dbReference type="Proteomes" id="UP001652624">
    <property type="component" value="Chromosome 12"/>
</dbReference>
<dbReference type="CDD" id="cd17479">
    <property type="entry name" value="MFS_MFSD6L"/>
    <property type="match status" value="1"/>
</dbReference>
<evidence type="ECO:0000313" key="9">
    <source>
        <dbReference type="Proteomes" id="UP001652624"/>
    </source>
</evidence>
<feature type="transmembrane region" description="Helical" evidence="7">
    <location>
        <begin position="335"/>
        <end position="356"/>
    </location>
</feature>
<feature type="region of interest" description="Disordered" evidence="6">
    <location>
        <begin position="569"/>
        <end position="597"/>
    </location>
</feature>
<dbReference type="eggNOG" id="KOG3762">
    <property type="taxonomic scope" value="Eukaryota"/>
</dbReference>
<protein>
    <submittedName>
        <fullName evidence="10">Major facilitator superfamily domain-containing protein 6-like</fullName>
    </submittedName>
</protein>
<accession>A0A1S2ZRS6</accession>
<feature type="region of interest" description="Disordered" evidence="6">
    <location>
        <begin position="107"/>
        <end position="165"/>
    </location>
</feature>
<keyword evidence="4 7" id="KW-1133">Transmembrane helix</keyword>
<evidence type="ECO:0000256" key="5">
    <source>
        <dbReference type="ARBA" id="ARBA00023136"/>
    </source>
</evidence>
<feature type="compositionally biased region" description="Polar residues" evidence="6">
    <location>
        <begin position="156"/>
        <end position="165"/>
    </location>
</feature>
<dbReference type="RefSeq" id="XP_007523566.1">
    <property type="nucleotide sequence ID" value="XM_007523504.3"/>
</dbReference>
<dbReference type="GO" id="GO:0016020">
    <property type="term" value="C:membrane"/>
    <property type="evidence" value="ECO:0007669"/>
    <property type="project" value="UniProtKB-SubCell"/>
</dbReference>
<feature type="transmembrane region" description="Helical" evidence="7">
    <location>
        <begin position="44"/>
        <end position="66"/>
    </location>
</feature>
<feature type="transmembrane region" description="Helical" evidence="7">
    <location>
        <begin position="409"/>
        <end position="428"/>
    </location>
</feature>
<dbReference type="GeneID" id="103113903"/>
<reference evidence="10" key="1">
    <citation type="submission" date="2025-08" db="UniProtKB">
        <authorList>
            <consortium name="RefSeq"/>
        </authorList>
    </citation>
    <scope>IDENTIFICATION</scope>
</reference>
<keyword evidence="5 7" id="KW-0472">Membrane</keyword>
<keyword evidence="9" id="KW-1185">Reference proteome</keyword>
<feature type="compositionally biased region" description="Polar residues" evidence="6">
    <location>
        <begin position="107"/>
        <end position="119"/>
    </location>
</feature>
<evidence type="ECO:0000256" key="4">
    <source>
        <dbReference type="ARBA" id="ARBA00022989"/>
    </source>
</evidence>
<dbReference type="AlphaFoldDB" id="A0A1S2ZRS6"/>
<feature type="transmembrane region" description="Helical" evidence="7">
    <location>
        <begin position="78"/>
        <end position="97"/>
    </location>
</feature>
<dbReference type="OrthoDB" id="515887at2759"/>
<organism evidence="9 10">
    <name type="scientific">Erinaceus europaeus</name>
    <name type="common">Western European hedgehog</name>
    <dbReference type="NCBI Taxonomy" id="9365"/>
    <lineage>
        <taxon>Eukaryota</taxon>
        <taxon>Metazoa</taxon>
        <taxon>Chordata</taxon>
        <taxon>Craniata</taxon>
        <taxon>Vertebrata</taxon>
        <taxon>Euteleostomi</taxon>
        <taxon>Mammalia</taxon>
        <taxon>Eutheria</taxon>
        <taxon>Laurasiatheria</taxon>
        <taxon>Eulipotyphla</taxon>
        <taxon>Erinaceidae</taxon>
        <taxon>Erinaceinae</taxon>
        <taxon>Erinaceus</taxon>
    </lineage>
</organism>
<dbReference type="InterPro" id="IPR024989">
    <property type="entry name" value="MFS_assoc_dom"/>
</dbReference>
<proteinExistence type="inferred from homology"/>
<dbReference type="InterPro" id="IPR036259">
    <property type="entry name" value="MFS_trans_sf"/>
</dbReference>
<sequence length="597" mass="64350">MSANPQWDISRALGVARLFHLVCGVRDACVTPFLTLYLRQLGLAAAWVGILMGTKHLVAAFWAPFCAFLAKSYQKRRALLIGSLLGSVGASLLMVLVPPVDKHLGSRSCNGSNGVATTASPPPGGALAENSSSSALEPTSTRPATGPSLLERTRTVDTSGFTVGPSRSSVQEPFILLPGSLMDSVEAARSTPPALPPITSGGQGPPRKDASKVASPPVPLLAGDTEPGSPANSSEATNYAQALDLSLEGLRWTFILSLGFMVFWELLTAPLEQVADDSLYEYLDFVDATDHYRSLWIWRLLGMAAGVCGIATLVGQLDCWLLTDSPWGVVHFYGYSLVSGLALLVSIAFPVPVCRLQEPSYKTVKALSLVGGDPRLVLLALTVFLIGITTSTVQNFLFWHMKDHGSSELVMGFSVALGLLGEIMLHPFKATLLRKLSRVGTVGLGLGCLAGQLLYYSFLWDWWSVLPAQILSAFSTGALWWTVGASIEDLATPETERPLSAMFRGHFYGGGCSLGSFVGGFVAMRFGLAVLYRACCVTLLLWLALFLSVQPRLPQERKINYSKLLAVETSDTSDSEQGTERDWLVKAMREEHTDRKD</sequence>
<dbReference type="CTD" id="162387"/>
<gene>
    <name evidence="10" type="primary">MFSD6L</name>
</gene>
<feature type="transmembrane region" description="Helical" evidence="7">
    <location>
        <begin position="530"/>
        <end position="549"/>
    </location>
</feature>
<dbReference type="PANTHER" id="PTHR16172">
    <property type="entry name" value="MAJOR FACILITATOR SUPERFAMILY DOMAIN-CONTAINING PROTEIN 6-LIKE"/>
    <property type="match status" value="1"/>
</dbReference>
<feature type="transmembrane region" description="Helical" evidence="7">
    <location>
        <begin position="296"/>
        <end position="315"/>
    </location>
</feature>
<dbReference type="SUPFAM" id="SSF103473">
    <property type="entry name" value="MFS general substrate transporter"/>
    <property type="match status" value="2"/>
</dbReference>
<evidence type="ECO:0000256" key="1">
    <source>
        <dbReference type="ARBA" id="ARBA00004141"/>
    </source>
</evidence>
<evidence type="ECO:0000256" key="3">
    <source>
        <dbReference type="ARBA" id="ARBA00022692"/>
    </source>
</evidence>
<dbReference type="FunCoup" id="A0A1S2ZRS6">
    <property type="interactions" value="6"/>
</dbReference>